<evidence type="ECO:0000313" key="2">
    <source>
        <dbReference type="EMBL" id="PCH39191.1"/>
    </source>
</evidence>
<dbReference type="EMBL" id="KB467965">
    <property type="protein sequence ID" value="PCH39191.1"/>
    <property type="molecule type" value="Genomic_DNA"/>
</dbReference>
<keyword evidence="3" id="KW-1185">Reference proteome</keyword>
<dbReference type="STRING" id="742152.A0A2H3JBA6"/>
<accession>A0A2H3JBA6</accession>
<feature type="region of interest" description="Disordered" evidence="1">
    <location>
        <begin position="159"/>
        <end position="207"/>
    </location>
</feature>
<feature type="compositionally biased region" description="Low complexity" evidence="1">
    <location>
        <begin position="160"/>
        <end position="173"/>
    </location>
</feature>
<feature type="region of interest" description="Disordered" evidence="1">
    <location>
        <begin position="1"/>
        <end position="48"/>
    </location>
</feature>
<evidence type="ECO:0000256" key="1">
    <source>
        <dbReference type="SAM" id="MobiDB-lite"/>
    </source>
</evidence>
<dbReference type="Proteomes" id="UP000218811">
    <property type="component" value="Unassembled WGS sequence"/>
</dbReference>
<feature type="compositionally biased region" description="Basic and acidic residues" evidence="1">
    <location>
        <begin position="27"/>
        <end position="43"/>
    </location>
</feature>
<dbReference type="AlphaFoldDB" id="A0A2H3JBA6"/>
<sequence>MGVTEDSIMRGSSGNPEPVVSLVSQHTENEHAREARSPNEHDMCGPSWEEELLSEIEALKAQLAKRQQKAASQAPIMTMATHLESPAHEMVRETLGEHSERPGRIHTFPDRGTMFEQNRMGRAKNGRQSELLRPVNQIEPGSYLGDAFHYVGYRAMGDQEGSSEASDISSSTEDSSDDEEAERQTENRHQSHKVPVLKPQEPTSYDGSVDVQAFHKFMREMSEYIRGYKLKVSRHASTISHFLTGTAYEFFVNTVSKNARRWDMKAVFIELFNYCFPVDFRMRMREKLRKSYQ</sequence>
<gene>
    <name evidence="2" type="ORF">WOLCODRAFT_158730</name>
</gene>
<reference evidence="2 3" key="1">
    <citation type="journal article" date="2012" name="Science">
        <title>The Paleozoic origin of enzymatic lignin decomposition reconstructed from 31 fungal genomes.</title>
        <authorList>
            <person name="Floudas D."/>
            <person name="Binder M."/>
            <person name="Riley R."/>
            <person name="Barry K."/>
            <person name="Blanchette R.A."/>
            <person name="Henrissat B."/>
            <person name="Martinez A.T."/>
            <person name="Otillar R."/>
            <person name="Spatafora J.W."/>
            <person name="Yadav J.S."/>
            <person name="Aerts A."/>
            <person name="Benoit I."/>
            <person name="Boyd A."/>
            <person name="Carlson A."/>
            <person name="Copeland A."/>
            <person name="Coutinho P.M."/>
            <person name="de Vries R.P."/>
            <person name="Ferreira P."/>
            <person name="Findley K."/>
            <person name="Foster B."/>
            <person name="Gaskell J."/>
            <person name="Glotzer D."/>
            <person name="Gorecki P."/>
            <person name="Heitman J."/>
            <person name="Hesse C."/>
            <person name="Hori C."/>
            <person name="Igarashi K."/>
            <person name="Jurgens J.A."/>
            <person name="Kallen N."/>
            <person name="Kersten P."/>
            <person name="Kohler A."/>
            <person name="Kuees U."/>
            <person name="Kumar T.K.A."/>
            <person name="Kuo A."/>
            <person name="LaButti K."/>
            <person name="Larrondo L.F."/>
            <person name="Lindquist E."/>
            <person name="Ling A."/>
            <person name="Lombard V."/>
            <person name="Lucas S."/>
            <person name="Lundell T."/>
            <person name="Martin R."/>
            <person name="McLaughlin D.J."/>
            <person name="Morgenstern I."/>
            <person name="Morin E."/>
            <person name="Murat C."/>
            <person name="Nagy L.G."/>
            <person name="Nolan M."/>
            <person name="Ohm R.A."/>
            <person name="Patyshakuliyeva A."/>
            <person name="Rokas A."/>
            <person name="Ruiz-Duenas F.J."/>
            <person name="Sabat G."/>
            <person name="Salamov A."/>
            <person name="Samejima M."/>
            <person name="Schmutz J."/>
            <person name="Slot J.C."/>
            <person name="St John F."/>
            <person name="Stenlid J."/>
            <person name="Sun H."/>
            <person name="Sun S."/>
            <person name="Syed K."/>
            <person name="Tsang A."/>
            <person name="Wiebenga A."/>
            <person name="Young D."/>
            <person name="Pisabarro A."/>
            <person name="Eastwood D.C."/>
            <person name="Martin F."/>
            <person name="Cullen D."/>
            <person name="Grigoriev I.V."/>
            <person name="Hibbett D.S."/>
        </authorList>
    </citation>
    <scope>NUCLEOTIDE SEQUENCE [LARGE SCALE GENOMIC DNA]</scope>
    <source>
        <strain evidence="2 3">MD-104</strain>
    </source>
</reference>
<organism evidence="2 3">
    <name type="scientific">Wolfiporia cocos (strain MD-104)</name>
    <name type="common">Brown rot fungus</name>
    <dbReference type="NCBI Taxonomy" id="742152"/>
    <lineage>
        <taxon>Eukaryota</taxon>
        <taxon>Fungi</taxon>
        <taxon>Dikarya</taxon>
        <taxon>Basidiomycota</taxon>
        <taxon>Agaricomycotina</taxon>
        <taxon>Agaricomycetes</taxon>
        <taxon>Polyporales</taxon>
        <taxon>Phaeolaceae</taxon>
        <taxon>Wolfiporia</taxon>
    </lineage>
</organism>
<evidence type="ECO:0000313" key="3">
    <source>
        <dbReference type="Proteomes" id="UP000218811"/>
    </source>
</evidence>
<protein>
    <submittedName>
        <fullName evidence="2">Uncharacterized protein</fullName>
    </submittedName>
</protein>
<name>A0A2H3JBA6_WOLCO</name>
<dbReference type="OrthoDB" id="2796815at2759"/>
<proteinExistence type="predicted"/>